<evidence type="ECO:0000256" key="1">
    <source>
        <dbReference type="SAM" id="Phobius"/>
    </source>
</evidence>
<dbReference type="AlphaFoldDB" id="A0ABD5RID7"/>
<dbReference type="InterPro" id="IPR017259">
    <property type="entry name" value="UCP037672"/>
</dbReference>
<dbReference type="Pfam" id="PF12650">
    <property type="entry name" value="DUF3784"/>
    <property type="match status" value="1"/>
</dbReference>
<comment type="caution">
    <text evidence="2">The sequence shown here is derived from an EMBL/GenBank/DDBJ whole genome shotgun (WGS) entry which is preliminary data.</text>
</comment>
<dbReference type="Proteomes" id="UP001596099">
    <property type="component" value="Unassembled WGS sequence"/>
</dbReference>
<feature type="transmembrane region" description="Helical" evidence="1">
    <location>
        <begin position="6"/>
        <end position="24"/>
    </location>
</feature>
<accession>A0ABD5RID7</accession>
<keyword evidence="1" id="KW-0812">Transmembrane</keyword>
<proteinExistence type="predicted"/>
<keyword evidence="1" id="KW-0472">Membrane</keyword>
<keyword evidence="3" id="KW-1185">Reference proteome</keyword>
<sequence>MTLVLPVVLLSSAAVTALFGWVVYRGDPTLVAGYDPERVTDEAGLTRFVGRGTLLVAALTAALGVLTLFTTPDLLTVGVYTGAVLLVSAWLVVGTKRFEKRGP</sequence>
<dbReference type="RefSeq" id="WP_247419265.1">
    <property type="nucleotide sequence ID" value="NZ_JALLGW010000002.1"/>
</dbReference>
<gene>
    <name evidence="2" type="ORF">ACFPYI_03335</name>
</gene>
<organism evidence="2 3">
    <name type="scientific">Halomarina salina</name>
    <dbReference type="NCBI Taxonomy" id="1872699"/>
    <lineage>
        <taxon>Archaea</taxon>
        <taxon>Methanobacteriati</taxon>
        <taxon>Methanobacteriota</taxon>
        <taxon>Stenosarchaea group</taxon>
        <taxon>Halobacteria</taxon>
        <taxon>Halobacteriales</taxon>
        <taxon>Natronomonadaceae</taxon>
        <taxon>Halomarina</taxon>
    </lineage>
</organism>
<keyword evidence="1" id="KW-1133">Transmembrane helix</keyword>
<evidence type="ECO:0000313" key="2">
    <source>
        <dbReference type="EMBL" id="MFC5970353.1"/>
    </source>
</evidence>
<dbReference type="EMBL" id="JBHSQH010000001">
    <property type="protein sequence ID" value="MFC5970353.1"/>
    <property type="molecule type" value="Genomic_DNA"/>
</dbReference>
<feature type="transmembrane region" description="Helical" evidence="1">
    <location>
        <begin position="75"/>
        <end position="93"/>
    </location>
</feature>
<reference evidence="2 3" key="1">
    <citation type="journal article" date="2019" name="Int. J. Syst. Evol. Microbiol.">
        <title>The Global Catalogue of Microorganisms (GCM) 10K type strain sequencing project: providing services to taxonomists for standard genome sequencing and annotation.</title>
        <authorList>
            <consortium name="The Broad Institute Genomics Platform"/>
            <consortium name="The Broad Institute Genome Sequencing Center for Infectious Disease"/>
            <person name="Wu L."/>
            <person name="Ma J."/>
        </authorList>
    </citation>
    <scope>NUCLEOTIDE SEQUENCE [LARGE SCALE GENOMIC DNA]</scope>
    <source>
        <strain evidence="2 3">CGMCC 1.12543</strain>
    </source>
</reference>
<name>A0ABD5RID7_9EURY</name>
<evidence type="ECO:0000313" key="3">
    <source>
        <dbReference type="Proteomes" id="UP001596099"/>
    </source>
</evidence>
<feature type="transmembrane region" description="Helical" evidence="1">
    <location>
        <begin position="48"/>
        <end position="69"/>
    </location>
</feature>
<protein>
    <submittedName>
        <fullName evidence="2">DUF3784 domain-containing protein</fullName>
    </submittedName>
</protein>